<proteinExistence type="predicted"/>
<dbReference type="RefSeq" id="WP_304536888.1">
    <property type="nucleotide sequence ID" value="NZ_JAUQOM010000008.1"/>
</dbReference>
<gene>
    <name evidence="1" type="ORF">Q4610_15625</name>
</gene>
<evidence type="ECO:0000313" key="1">
    <source>
        <dbReference type="EMBL" id="MDO7836477.1"/>
    </source>
</evidence>
<accession>A0ABT8ZPM0</accession>
<organism evidence="1 2">
    <name type="scientific">Sphingobium cyanobacteriorum</name>
    <dbReference type="NCBI Taxonomy" id="3063954"/>
    <lineage>
        <taxon>Bacteria</taxon>
        <taxon>Pseudomonadati</taxon>
        <taxon>Pseudomonadota</taxon>
        <taxon>Alphaproteobacteria</taxon>
        <taxon>Sphingomonadales</taxon>
        <taxon>Sphingomonadaceae</taxon>
        <taxon>Sphingobium</taxon>
    </lineage>
</organism>
<keyword evidence="2" id="KW-1185">Reference proteome</keyword>
<evidence type="ECO:0000313" key="2">
    <source>
        <dbReference type="Proteomes" id="UP001176471"/>
    </source>
</evidence>
<dbReference type="EMBL" id="JAUQOM010000008">
    <property type="protein sequence ID" value="MDO7836477.1"/>
    <property type="molecule type" value="Genomic_DNA"/>
</dbReference>
<comment type="caution">
    <text evidence="1">The sequence shown here is derived from an EMBL/GenBank/DDBJ whole genome shotgun (WGS) entry which is preliminary data.</text>
</comment>
<protein>
    <submittedName>
        <fullName evidence="1">Uncharacterized protein</fullName>
    </submittedName>
</protein>
<sequence length="110" mass="12469">MMDRSRQFGQMLQHHMANTYIVVERTGLCRLPFDVEAANRSGDHDLRDLRRKGTSTWADAMWRKVRGNCKMADKLAASRHFNPAALIASRLGSRDFDIARPSSLNQPVVA</sequence>
<name>A0ABT8ZPM0_9SPHN</name>
<dbReference type="Proteomes" id="UP001176471">
    <property type="component" value="Unassembled WGS sequence"/>
</dbReference>
<reference evidence="1" key="1">
    <citation type="submission" date="2023-07" db="EMBL/GenBank/DDBJ databases">
        <title>Bacterial whole genome sequence for Sphingobium sp. HBC34.</title>
        <authorList>
            <person name="Le V."/>
            <person name="Ko S.-R."/>
            <person name="Ahn C.-Y."/>
            <person name="Oh H.-M."/>
        </authorList>
    </citation>
    <scope>NUCLEOTIDE SEQUENCE</scope>
    <source>
        <strain evidence="1">HBC34</strain>
    </source>
</reference>